<keyword evidence="1" id="KW-0472">Membrane</keyword>
<dbReference type="Proteomes" id="UP001379235">
    <property type="component" value="Unassembled WGS sequence"/>
</dbReference>
<evidence type="ECO:0000313" key="2">
    <source>
        <dbReference type="EMBL" id="MEJ6008970.1"/>
    </source>
</evidence>
<accession>A0ABU8S4U3</accession>
<comment type="caution">
    <text evidence="2">The sequence shown here is derived from an EMBL/GenBank/DDBJ whole genome shotgun (WGS) entry which is preliminary data.</text>
</comment>
<sequence>MLRTALMLVGAVLMIMGMFFTLQGAGVIMWPADSFMLADRGWVTKGLMIALAGAAVILIGRRAGKNA</sequence>
<gene>
    <name evidence="2" type="ORF">WG900_03440</name>
</gene>
<proteinExistence type="predicted"/>
<dbReference type="RefSeq" id="WP_339964661.1">
    <property type="nucleotide sequence ID" value="NZ_JBBHJY010000001.1"/>
</dbReference>
<dbReference type="EMBL" id="JBBHJY010000001">
    <property type="protein sequence ID" value="MEJ6008970.1"/>
    <property type="molecule type" value="Genomic_DNA"/>
</dbReference>
<feature type="transmembrane region" description="Helical" evidence="1">
    <location>
        <begin position="7"/>
        <end position="30"/>
    </location>
</feature>
<keyword evidence="1" id="KW-0812">Transmembrane</keyword>
<keyword evidence="3" id="KW-1185">Reference proteome</keyword>
<name>A0ABU8S4U3_9SPHN</name>
<organism evidence="2 3">
    <name type="scientific">Novosphingobium aquae</name>
    <dbReference type="NCBI Taxonomy" id="3133435"/>
    <lineage>
        <taxon>Bacteria</taxon>
        <taxon>Pseudomonadati</taxon>
        <taxon>Pseudomonadota</taxon>
        <taxon>Alphaproteobacteria</taxon>
        <taxon>Sphingomonadales</taxon>
        <taxon>Sphingomonadaceae</taxon>
        <taxon>Novosphingobium</taxon>
    </lineage>
</organism>
<keyword evidence="1" id="KW-1133">Transmembrane helix</keyword>
<evidence type="ECO:0000256" key="1">
    <source>
        <dbReference type="SAM" id="Phobius"/>
    </source>
</evidence>
<feature type="transmembrane region" description="Helical" evidence="1">
    <location>
        <begin position="42"/>
        <end position="60"/>
    </location>
</feature>
<evidence type="ECO:0000313" key="3">
    <source>
        <dbReference type="Proteomes" id="UP001379235"/>
    </source>
</evidence>
<reference evidence="2 3" key="1">
    <citation type="submission" date="2024-03" db="EMBL/GenBank/DDBJ databases">
        <authorList>
            <person name="Jo J.-H."/>
        </authorList>
    </citation>
    <scope>NUCLEOTIDE SEQUENCE [LARGE SCALE GENOMIC DNA]</scope>
    <source>
        <strain evidence="2 3">AS3R-12</strain>
    </source>
</reference>
<protein>
    <submittedName>
        <fullName evidence="2">Uncharacterized protein</fullName>
    </submittedName>
</protein>